<name>A0A3M7RYW9_BRAPC</name>
<accession>A0A3M7RYW9</accession>
<protein>
    <submittedName>
        <fullName evidence="1">Uncharacterized protein</fullName>
    </submittedName>
</protein>
<dbReference type="Proteomes" id="UP000276133">
    <property type="component" value="Unassembled WGS sequence"/>
</dbReference>
<evidence type="ECO:0000313" key="1">
    <source>
        <dbReference type="EMBL" id="RNA28535.1"/>
    </source>
</evidence>
<dbReference type="AlphaFoldDB" id="A0A3M7RYW9"/>
<gene>
    <name evidence="1" type="ORF">BpHYR1_048218</name>
</gene>
<reference evidence="1 2" key="1">
    <citation type="journal article" date="2018" name="Sci. Rep.">
        <title>Genomic signatures of local adaptation to the degree of environmental predictability in rotifers.</title>
        <authorList>
            <person name="Franch-Gras L."/>
            <person name="Hahn C."/>
            <person name="Garcia-Roger E.M."/>
            <person name="Carmona M.J."/>
            <person name="Serra M."/>
            <person name="Gomez A."/>
        </authorList>
    </citation>
    <scope>NUCLEOTIDE SEQUENCE [LARGE SCALE GENOMIC DNA]</scope>
    <source>
        <strain evidence="1">HYR1</strain>
    </source>
</reference>
<comment type="caution">
    <text evidence="1">The sequence shown here is derived from an EMBL/GenBank/DDBJ whole genome shotgun (WGS) entry which is preliminary data.</text>
</comment>
<organism evidence="1 2">
    <name type="scientific">Brachionus plicatilis</name>
    <name type="common">Marine rotifer</name>
    <name type="synonym">Brachionus muelleri</name>
    <dbReference type="NCBI Taxonomy" id="10195"/>
    <lineage>
        <taxon>Eukaryota</taxon>
        <taxon>Metazoa</taxon>
        <taxon>Spiralia</taxon>
        <taxon>Gnathifera</taxon>
        <taxon>Rotifera</taxon>
        <taxon>Eurotatoria</taxon>
        <taxon>Monogononta</taxon>
        <taxon>Pseudotrocha</taxon>
        <taxon>Ploima</taxon>
        <taxon>Brachionidae</taxon>
        <taxon>Brachionus</taxon>
    </lineage>
</organism>
<proteinExistence type="predicted"/>
<sequence>MALLNYGIGIFVLNISRKKEEIVRFVFINQLEKTMERNDPPHKILENIGWISLSIKLIAEYDNEKSVQL</sequence>
<keyword evidence="2" id="KW-1185">Reference proteome</keyword>
<dbReference type="EMBL" id="REGN01002372">
    <property type="protein sequence ID" value="RNA28535.1"/>
    <property type="molecule type" value="Genomic_DNA"/>
</dbReference>
<evidence type="ECO:0000313" key="2">
    <source>
        <dbReference type="Proteomes" id="UP000276133"/>
    </source>
</evidence>